<evidence type="ECO:0000256" key="1">
    <source>
        <dbReference type="ARBA" id="ARBA00022603"/>
    </source>
</evidence>
<feature type="region of interest" description="Disordered" evidence="4">
    <location>
        <begin position="805"/>
        <end position="982"/>
    </location>
</feature>
<dbReference type="InterPro" id="IPR029063">
    <property type="entry name" value="SAM-dependent_MTases_sf"/>
</dbReference>
<keyword evidence="1" id="KW-0489">Methyltransferase</keyword>
<dbReference type="InterPro" id="IPR016461">
    <property type="entry name" value="COMT-like"/>
</dbReference>
<feature type="compositionally biased region" description="Polar residues" evidence="4">
    <location>
        <begin position="998"/>
        <end position="1009"/>
    </location>
</feature>
<dbReference type="Pfam" id="PF08100">
    <property type="entry name" value="Dimerisation"/>
    <property type="match status" value="1"/>
</dbReference>
<keyword evidence="2" id="KW-0808">Transferase</keyword>
<dbReference type="PANTHER" id="PTHR43712">
    <property type="entry name" value="PUTATIVE (AFU_ORTHOLOGUE AFUA_4G14580)-RELATED"/>
    <property type="match status" value="1"/>
</dbReference>
<feature type="compositionally biased region" description="Pro residues" evidence="4">
    <location>
        <begin position="913"/>
        <end position="927"/>
    </location>
</feature>
<dbReference type="GO" id="GO:0008171">
    <property type="term" value="F:O-methyltransferase activity"/>
    <property type="evidence" value="ECO:0007669"/>
    <property type="project" value="InterPro"/>
</dbReference>
<dbReference type="InterPro" id="IPR036388">
    <property type="entry name" value="WH-like_DNA-bd_sf"/>
</dbReference>
<dbReference type="Gene3D" id="3.40.50.150">
    <property type="entry name" value="Vaccinia Virus protein VP39"/>
    <property type="match status" value="1"/>
</dbReference>
<feature type="region of interest" description="Disordered" evidence="4">
    <location>
        <begin position="1"/>
        <end position="37"/>
    </location>
</feature>
<feature type="compositionally biased region" description="Basic and acidic residues" evidence="4">
    <location>
        <begin position="630"/>
        <end position="644"/>
    </location>
</feature>
<protein>
    <submittedName>
        <fullName evidence="7">O-methyltransferase</fullName>
    </submittedName>
</protein>
<dbReference type="Gene3D" id="1.10.10.10">
    <property type="entry name" value="Winged helix-like DNA-binding domain superfamily/Winged helix DNA-binding domain"/>
    <property type="match status" value="1"/>
</dbReference>
<dbReference type="InterPro" id="IPR012967">
    <property type="entry name" value="COMT_dimerisation"/>
</dbReference>
<feature type="compositionally biased region" description="Gly residues" evidence="4">
    <location>
        <begin position="809"/>
        <end position="822"/>
    </location>
</feature>
<keyword evidence="3" id="KW-0949">S-adenosyl-L-methionine</keyword>
<dbReference type="AlphaFoldDB" id="A0AAD7HXW5"/>
<feature type="region of interest" description="Disordered" evidence="4">
    <location>
        <begin position="317"/>
        <end position="347"/>
    </location>
</feature>
<dbReference type="Pfam" id="PF00891">
    <property type="entry name" value="Methyltransf_2"/>
    <property type="match status" value="1"/>
</dbReference>
<feature type="compositionally biased region" description="Pro residues" evidence="4">
    <location>
        <begin position="1015"/>
        <end position="1024"/>
    </location>
</feature>
<evidence type="ECO:0000256" key="3">
    <source>
        <dbReference type="ARBA" id="ARBA00022691"/>
    </source>
</evidence>
<feature type="compositionally biased region" description="Low complexity" evidence="4">
    <location>
        <begin position="950"/>
        <end position="967"/>
    </location>
</feature>
<feature type="region of interest" description="Disordered" evidence="4">
    <location>
        <begin position="624"/>
        <end position="644"/>
    </location>
</feature>
<dbReference type="InterPro" id="IPR036390">
    <property type="entry name" value="WH_DNA-bd_sf"/>
</dbReference>
<feature type="compositionally biased region" description="Polar residues" evidence="4">
    <location>
        <begin position="319"/>
        <end position="332"/>
    </location>
</feature>
<feature type="compositionally biased region" description="Low complexity" evidence="4">
    <location>
        <begin position="928"/>
        <end position="938"/>
    </location>
</feature>
<feature type="compositionally biased region" description="Low complexity" evidence="4">
    <location>
        <begin position="879"/>
        <end position="889"/>
    </location>
</feature>
<evidence type="ECO:0000259" key="6">
    <source>
        <dbReference type="Pfam" id="PF08100"/>
    </source>
</evidence>
<keyword evidence="8" id="KW-1185">Reference proteome</keyword>
<dbReference type="SUPFAM" id="SSF53335">
    <property type="entry name" value="S-adenosyl-L-methionine-dependent methyltransferases"/>
    <property type="match status" value="1"/>
</dbReference>
<feature type="domain" description="O-methyltransferase dimerisation" evidence="6">
    <location>
        <begin position="177"/>
        <end position="252"/>
    </location>
</feature>
<gene>
    <name evidence="7" type="ORF">B0H16DRAFT_225371</name>
</gene>
<feature type="region of interest" description="Disordered" evidence="4">
    <location>
        <begin position="1092"/>
        <end position="1111"/>
    </location>
</feature>
<dbReference type="EMBL" id="JARKIB010000163">
    <property type="protein sequence ID" value="KAJ7729806.1"/>
    <property type="molecule type" value="Genomic_DNA"/>
</dbReference>
<name>A0AAD7HXW5_9AGAR</name>
<evidence type="ECO:0000259" key="5">
    <source>
        <dbReference type="Pfam" id="PF00891"/>
    </source>
</evidence>
<evidence type="ECO:0000256" key="4">
    <source>
        <dbReference type="SAM" id="MobiDB-lite"/>
    </source>
</evidence>
<feature type="compositionally biased region" description="Low complexity" evidence="4">
    <location>
        <begin position="10"/>
        <end position="37"/>
    </location>
</feature>
<evidence type="ECO:0000256" key="2">
    <source>
        <dbReference type="ARBA" id="ARBA00022679"/>
    </source>
</evidence>
<feature type="compositionally biased region" description="Low complexity" evidence="4">
    <location>
        <begin position="104"/>
        <end position="115"/>
    </location>
</feature>
<feature type="region of interest" description="Disordered" evidence="4">
    <location>
        <begin position="416"/>
        <end position="445"/>
    </location>
</feature>
<dbReference type="Proteomes" id="UP001215598">
    <property type="component" value="Unassembled WGS sequence"/>
</dbReference>
<dbReference type="SUPFAM" id="SSF46785">
    <property type="entry name" value="Winged helix' DNA-binding domain"/>
    <property type="match status" value="1"/>
</dbReference>
<dbReference type="GO" id="GO:0032259">
    <property type="term" value="P:methylation"/>
    <property type="evidence" value="ECO:0007669"/>
    <property type="project" value="UniProtKB-KW"/>
</dbReference>
<evidence type="ECO:0000313" key="7">
    <source>
        <dbReference type="EMBL" id="KAJ7729806.1"/>
    </source>
</evidence>
<feature type="domain" description="O-methyltransferase C-terminal" evidence="5">
    <location>
        <begin position="476"/>
        <end position="610"/>
    </location>
</feature>
<reference evidence="7" key="1">
    <citation type="submission" date="2023-03" db="EMBL/GenBank/DDBJ databases">
        <title>Massive genome expansion in bonnet fungi (Mycena s.s.) driven by repeated elements and novel gene families across ecological guilds.</title>
        <authorList>
            <consortium name="Lawrence Berkeley National Laboratory"/>
            <person name="Harder C.B."/>
            <person name="Miyauchi S."/>
            <person name="Viragh M."/>
            <person name="Kuo A."/>
            <person name="Thoen E."/>
            <person name="Andreopoulos B."/>
            <person name="Lu D."/>
            <person name="Skrede I."/>
            <person name="Drula E."/>
            <person name="Henrissat B."/>
            <person name="Morin E."/>
            <person name="Kohler A."/>
            <person name="Barry K."/>
            <person name="LaButti K."/>
            <person name="Morin E."/>
            <person name="Salamov A."/>
            <person name="Lipzen A."/>
            <person name="Mereny Z."/>
            <person name="Hegedus B."/>
            <person name="Baldrian P."/>
            <person name="Stursova M."/>
            <person name="Weitz H."/>
            <person name="Taylor A."/>
            <person name="Grigoriev I.V."/>
            <person name="Nagy L.G."/>
            <person name="Martin F."/>
            <person name="Kauserud H."/>
        </authorList>
    </citation>
    <scope>NUCLEOTIDE SEQUENCE</scope>
    <source>
        <strain evidence="7">CBHHK182m</strain>
    </source>
</reference>
<sequence length="1137" mass="117792">MSKPLPPLPTTTTTEVSTPSTTTSATGTTGTSTASPTPTFDLLRALHAILGDAIDDIQAVYAAQGASSLPGTTTAEDASAIPKTGHRKANSSSRAYASPPPSPGSSSATTPTSTSFNISSATSLDFPSPTLPYAPHSPAEQLTSHPTVAAAINRIVAASAQLASVVQTPFLTLCDASMGYHLPACLRVVEAAGVVEVLREGPSTGVHVKEIARRTGVDASKLAHILRLLATHHLLRELAPDVFAANRISSLLDSGKSVDELLRNPERKYESEASAVGAFIGLCTDELFKSSAYLTEAVFPGAARLYPAGWSSPRFAGASDNSPTGSGSSVHTSANGGSANGGAPAHIDGADPTRAPFNYAFGCGGVGYFGWLEGEGWGCAPSATTAIRGVHSAEDVKEPLSPLSPSLPSLPHLNSLRNGNGKNASEGGVRDGSAMSGKGLGTKGGGAMKLNPNQFRLERFGKAMAGTGSWEAPGAVLHGFDWASLPRGAVVVDVGGGIGSTSMLLASAYAEVEGGDGTGGLRFVIQDRPVVVEMGEKAWRAKCPELLDSGAVRFQVHDFFTPQPITTAAVFLLRVVLHDWPDAFAQRILLRLREAAAPDTRLVLADFVLPLACVDDFGVGDGGGGSGVHGGEKGEKEKEKEPQVEGAEKMLAPAPLLANLGKASANAYWMDLTMQVTFNGQERTLRETVALALSAGWKVVRVTKAPGSLFGHIVAVPVAVPVPPQRRARAGSGSAFFDMPFGGGAGGSSSTYGAHGVGANGSASGVEAGEMEREMEMVERASSRCGTPTFGSRVDLPSMAEARARFGPSVGGRRFGSGGVSGARGPPSSLAPLRQAAVLTAPPTRKKKPSPLSVVPPPSSPSPSLYRPVTSPRPPAQPAPQSQQLQSSPIARRAGQAPLFRSQQHQQQAQPLAPSPLPRQAPPPSSPMSPRLSLSRRASYAHLGQTVQLQGQSQSHGHGHAHSQSQPSPIPLPASPRPLAHTLRHVPSSPVLKQPYLQNQTRPQNGNHQQHLDPQPSPPSPVPSRIPALTRRASHAQLQLPQTELRKRSGSIVHPAMVRAATGGGAYGHGLGSLLLNGRASGGALDFGVRRRDADAESEGDGSRSGRASPVLLPARSVLAAAARIERGIVRSPSPDP</sequence>
<accession>A0AAD7HXW5</accession>
<proteinExistence type="predicted"/>
<evidence type="ECO:0000313" key="8">
    <source>
        <dbReference type="Proteomes" id="UP001215598"/>
    </source>
</evidence>
<feature type="compositionally biased region" description="Low complexity" evidence="4">
    <location>
        <begin position="333"/>
        <end position="345"/>
    </location>
</feature>
<comment type="caution">
    <text evidence="7">The sequence shown here is derived from an EMBL/GenBank/DDBJ whole genome shotgun (WGS) entry which is preliminary data.</text>
</comment>
<feature type="region of interest" description="Disordered" evidence="4">
    <location>
        <begin position="998"/>
        <end position="1026"/>
    </location>
</feature>
<dbReference type="InterPro" id="IPR001077">
    <property type="entry name" value="COMT_C"/>
</dbReference>
<feature type="region of interest" description="Disordered" evidence="4">
    <location>
        <begin position="68"/>
        <end position="121"/>
    </location>
</feature>
<organism evidence="7 8">
    <name type="scientific">Mycena metata</name>
    <dbReference type="NCBI Taxonomy" id="1033252"/>
    <lineage>
        <taxon>Eukaryota</taxon>
        <taxon>Fungi</taxon>
        <taxon>Dikarya</taxon>
        <taxon>Basidiomycota</taxon>
        <taxon>Agaricomycotina</taxon>
        <taxon>Agaricomycetes</taxon>
        <taxon>Agaricomycetidae</taxon>
        <taxon>Agaricales</taxon>
        <taxon>Marasmiineae</taxon>
        <taxon>Mycenaceae</taxon>
        <taxon>Mycena</taxon>
    </lineage>
</organism>
<feature type="compositionally biased region" description="Low complexity" evidence="4">
    <location>
        <begin position="902"/>
        <end position="912"/>
    </location>
</feature>
<dbReference type="PROSITE" id="PS51683">
    <property type="entry name" value="SAM_OMT_II"/>
    <property type="match status" value="1"/>
</dbReference>
<dbReference type="PRINTS" id="PR01217">
    <property type="entry name" value="PRICHEXTENSN"/>
</dbReference>
<dbReference type="PANTHER" id="PTHR43712:SF2">
    <property type="entry name" value="O-METHYLTRANSFERASE CICE"/>
    <property type="match status" value="1"/>
</dbReference>